<evidence type="ECO:0000256" key="5">
    <source>
        <dbReference type="ARBA" id="ARBA00022847"/>
    </source>
</evidence>
<feature type="transmembrane region" description="Helical" evidence="8">
    <location>
        <begin position="175"/>
        <end position="194"/>
    </location>
</feature>
<proteinExistence type="predicted"/>
<gene>
    <name evidence="10" type="ORF">FV141_12945</name>
</gene>
<keyword evidence="2" id="KW-0813">Transport</keyword>
<dbReference type="EMBL" id="CP043031">
    <property type="protein sequence ID" value="QEH94323.1"/>
    <property type="molecule type" value="Genomic_DNA"/>
</dbReference>
<feature type="transmembrane region" description="Helical" evidence="8">
    <location>
        <begin position="223"/>
        <end position="244"/>
    </location>
</feature>
<comment type="subcellular location">
    <subcellularLocation>
        <location evidence="1">Cell membrane</location>
        <topology evidence="1">Multi-pass membrane protein</topology>
    </subcellularLocation>
</comment>
<dbReference type="InterPro" id="IPR005829">
    <property type="entry name" value="Sugar_transporter_CS"/>
</dbReference>
<feature type="transmembrane region" description="Helical" evidence="8">
    <location>
        <begin position="264"/>
        <end position="284"/>
    </location>
</feature>
<evidence type="ECO:0000256" key="4">
    <source>
        <dbReference type="ARBA" id="ARBA00022692"/>
    </source>
</evidence>
<sequence>MSNIARGSLGNLIEWFDFYNYAVFTTYIASNFFAKGDETQAMLDTWAVFAITFLMRPIGSWFFGRFADRRGRRAALTTSVLLMALGTLLIGAAPTYEQIGIWATVLLWVGRAISGFSVGGEYGTTAAYMSEIATPNRRGFYSSFQYVTLVGGQVLAALLQVLLLQVLTKDQMHDWGWRIPFFIGAVGALAVLWLRRGMDETATAAVEGQAKQPGSLGVLLREYWRPFVIVIGLTIGGTTSFYVYTTLMQSYMKKVAGLDADTVATVNLCALAIFMVIHPFYGMLSDRIGRLTMLLIFGVGSLLITWPVLGAIRSVESALTAFGLQLFALLVVGFYTSVNAVVKAELFPTRIRALGVGLGYGLANALFGGTAPYIGTWFASNGNEKGFRVYLLCCVAVSLAVFLWGLRNKEFSHLDRDFGSAWDHDEDGRHAVKEPADTTAR</sequence>
<dbReference type="CDD" id="cd17367">
    <property type="entry name" value="MFS_KgtP"/>
    <property type="match status" value="1"/>
</dbReference>
<feature type="domain" description="Major facilitator superfamily (MFS) profile" evidence="9">
    <location>
        <begin position="3"/>
        <end position="409"/>
    </location>
</feature>
<feature type="transmembrane region" description="Helical" evidence="8">
    <location>
        <begin position="291"/>
        <end position="312"/>
    </location>
</feature>
<feature type="transmembrane region" description="Helical" evidence="8">
    <location>
        <begin position="46"/>
        <end position="63"/>
    </location>
</feature>
<dbReference type="PROSITE" id="PS00217">
    <property type="entry name" value="SUGAR_TRANSPORT_2"/>
    <property type="match status" value="1"/>
</dbReference>
<keyword evidence="5" id="KW-0769">Symport</keyword>
<keyword evidence="6 8" id="KW-1133">Transmembrane helix</keyword>
<feature type="transmembrane region" description="Helical" evidence="8">
    <location>
        <begin position="354"/>
        <end position="375"/>
    </location>
</feature>
<dbReference type="SUPFAM" id="SSF103473">
    <property type="entry name" value="MFS general substrate transporter"/>
    <property type="match status" value="1"/>
</dbReference>
<protein>
    <submittedName>
        <fullName evidence="10">MFS transporter</fullName>
    </submittedName>
</protein>
<feature type="transmembrane region" description="Helical" evidence="8">
    <location>
        <begin position="140"/>
        <end position="163"/>
    </location>
</feature>
<dbReference type="InterPro" id="IPR020846">
    <property type="entry name" value="MFS_dom"/>
</dbReference>
<dbReference type="InterPro" id="IPR051084">
    <property type="entry name" value="H+-coupled_symporters"/>
</dbReference>
<dbReference type="PANTHER" id="PTHR43528">
    <property type="entry name" value="ALPHA-KETOGLUTARATE PERMEASE"/>
    <property type="match status" value="1"/>
</dbReference>
<dbReference type="InterPro" id="IPR036259">
    <property type="entry name" value="MFS_trans_sf"/>
</dbReference>
<keyword evidence="7 8" id="KW-0472">Membrane</keyword>
<dbReference type="InterPro" id="IPR005828">
    <property type="entry name" value="MFS_sugar_transport-like"/>
</dbReference>
<dbReference type="PROSITE" id="PS50850">
    <property type="entry name" value="MFS"/>
    <property type="match status" value="1"/>
</dbReference>
<feature type="transmembrane region" description="Helical" evidence="8">
    <location>
        <begin position="318"/>
        <end position="342"/>
    </location>
</feature>
<name>A0ABX5ZCK1_9MICO</name>
<evidence type="ECO:0000313" key="11">
    <source>
        <dbReference type="Proteomes" id="UP000323565"/>
    </source>
</evidence>
<evidence type="ECO:0000313" key="10">
    <source>
        <dbReference type="EMBL" id="QEH94323.1"/>
    </source>
</evidence>
<feature type="transmembrane region" description="Helical" evidence="8">
    <location>
        <begin position="387"/>
        <end position="406"/>
    </location>
</feature>
<feature type="transmembrane region" description="Helical" evidence="8">
    <location>
        <begin position="75"/>
        <end position="93"/>
    </location>
</feature>
<evidence type="ECO:0000256" key="2">
    <source>
        <dbReference type="ARBA" id="ARBA00022448"/>
    </source>
</evidence>
<evidence type="ECO:0000256" key="7">
    <source>
        <dbReference type="ARBA" id="ARBA00023136"/>
    </source>
</evidence>
<dbReference type="Gene3D" id="1.20.1250.20">
    <property type="entry name" value="MFS general substrate transporter like domains"/>
    <property type="match status" value="2"/>
</dbReference>
<dbReference type="Pfam" id="PF00083">
    <property type="entry name" value="Sugar_tr"/>
    <property type="match status" value="1"/>
</dbReference>
<organism evidence="10 11">
    <name type="scientific">Dermacoccus abyssi</name>
    <dbReference type="NCBI Taxonomy" id="322596"/>
    <lineage>
        <taxon>Bacteria</taxon>
        <taxon>Bacillati</taxon>
        <taxon>Actinomycetota</taxon>
        <taxon>Actinomycetes</taxon>
        <taxon>Micrococcales</taxon>
        <taxon>Dermacoccaceae</taxon>
        <taxon>Dermacoccus</taxon>
    </lineage>
</organism>
<keyword evidence="4 8" id="KW-0812">Transmembrane</keyword>
<evidence type="ECO:0000256" key="6">
    <source>
        <dbReference type="ARBA" id="ARBA00022989"/>
    </source>
</evidence>
<dbReference type="PANTHER" id="PTHR43528:SF1">
    <property type="entry name" value="ALPHA-KETOGLUTARATE PERMEASE"/>
    <property type="match status" value="1"/>
</dbReference>
<reference evidence="10 11" key="1">
    <citation type="submission" date="2019-08" db="EMBL/GenBank/DDBJ databases">
        <title>Dermacoccus abyssi strain HZAU 226, whole genome Nanopore sequencing project.</title>
        <authorList>
            <person name="Guo A."/>
            <person name="Zhang X."/>
            <person name="Ruan Y."/>
            <person name="Liu W."/>
            <person name="Chen Q."/>
            <person name="Gu L."/>
        </authorList>
    </citation>
    <scope>NUCLEOTIDE SEQUENCE [LARGE SCALE GENOMIC DNA]</scope>
    <source>
        <strain evidence="10 11">HZAU 226</strain>
    </source>
</reference>
<keyword evidence="3" id="KW-1003">Cell membrane</keyword>
<evidence type="ECO:0000256" key="8">
    <source>
        <dbReference type="SAM" id="Phobius"/>
    </source>
</evidence>
<evidence type="ECO:0000256" key="3">
    <source>
        <dbReference type="ARBA" id="ARBA00022475"/>
    </source>
</evidence>
<feature type="transmembrane region" description="Helical" evidence="8">
    <location>
        <begin position="99"/>
        <end position="119"/>
    </location>
</feature>
<feature type="transmembrane region" description="Helical" evidence="8">
    <location>
        <begin position="12"/>
        <end position="34"/>
    </location>
</feature>
<evidence type="ECO:0000256" key="1">
    <source>
        <dbReference type="ARBA" id="ARBA00004651"/>
    </source>
</evidence>
<keyword evidence="11" id="KW-1185">Reference proteome</keyword>
<dbReference type="Proteomes" id="UP000323565">
    <property type="component" value="Chromosome"/>
</dbReference>
<evidence type="ECO:0000259" key="9">
    <source>
        <dbReference type="PROSITE" id="PS50850"/>
    </source>
</evidence>
<accession>A0ABX5ZCK1</accession>